<evidence type="ECO:0000256" key="1">
    <source>
        <dbReference type="SAM" id="Phobius"/>
    </source>
</evidence>
<accession>A0A317PSC0</accession>
<sequence>MGLSAQAALWINIAAQTSHYWSLSALWFAGGMLAFPFALFAIRFLSRNRPGKIAFAAAIVCLSLATVLVTALIFAVVYRNFYAQWHGPFPSRLWLLQLVFTTAAALYQFAVIGMRLYLPLGAIFLLAASLGIARRHPDPTRRRVFPS</sequence>
<feature type="transmembrane region" description="Helical" evidence="1">
    <location>
        <begin position="20"/>
        <end position="42"/>
    </location>
</feature>
<feature type="transmembrane region" description="Helical" evidence="1">
    <location>
        <begin position="54"/>
        <end position="81"/>
    </location>
</feature>
<dbReference type="Proteomes" id="UP000246352">
    <property type="component" value="Unassembled WGS sequence"/>
</dbReference>
<evidence type="ECO:0000313" key="3">
    <source>
        <dbReference type="Proteomes" id="UP000246352"/>
    </source>
</evidence>
<name>A0A317PSC0_9HYPH</name>
<reference evidence="2 3" key="1">
    <citation type="submission" date="2018-05" db="EMBL/GenBank/DDBJ databases">
        <title>Genomic Encyclopedia of Type Strains, Phase IV (KMG-IV): sequencing the most valuable type-strain genomes for metagenomic binning, comparative biology and taxonomic classification.</title>
        <authorList>
            <person name="Goeker M."/>
        </authorList>
    </citation>
    <scope>NUCLEOTIDE SEQUENCE [LARGE SCALE GENOMIC DNA]</scope>
    <source>
        <strain evidence="2 3">DSM 16791</strain>
    </source>
</reference>
<keyword evidence="1" id="KW-0472">Membrane</keyword>
<keyword evidence="1" id="KW-1133">Transmembrane helix</keyword>
<dbReference type="EMBL" id="QGTR01000001">
    <property type="protein sequence ID" value="PWW04371.1"/>
    <property type="molecule type" value="Genomic_DNA"/>
</dbReference>
<organism evidence="2 3">
    <name type="scientific">Hoeflea marina</name>
    <dbReference type="NCBI Taxonomy" id="274592"/>
    <lineage>
        <taxon>Bacteria</taxon>
        <taxon>Pseudomonadati</taxon>
        <taxon>Pseudomonadota</taxon>
        <taxon>Alphaproteobacteria</taxon>
        <taxon>Hyphomicrobiales</taxon>
        <taxon>Rhizobiaceae</taxon>
        <taxon>Hoeflea</taxon>
    </lineage>
</organism>
<feature type="transmembrane region" description="Helical" evidence="1">
    <location>
        <begin position="116"/>
        <end position="133"/>
    </location>
</feature>
<gene>
    <name evidence="2" type="ORF">DFR52_1011069</name>
</gene>
<keyword evidence="1" id="KW-0812">Transmembrane</keyword>
<proteinExistence type="predicted"/>
<evidence type="ECO:0000313" key="2">
    <source>
        <dbReference type="EMBL" id="PWW04371.1"/>
    </source>
</evidence>
<keyword evidence="3" id="KW-1185">Reference proteome</keyword>
<comment type="caution">
    <text evidence="2">The sequence shown here is derived from an EMBL/GenBank/DDBJ whole genome shotgun (WGS) entry which is preliminary data.</text>
</comment>
<protein>
    <submittedName>
        <fullName evidence="2">Uncharacterized protein</fullName>
    </submittedName>
</protein>
<dbReference type="AlphaFoldDB" id="A0A317PSC0"/>